<gene>
    <name evidence="1" type="ORF">MVEN_02233300</name>
</gene>
<accession>A0A8H6X7R4</accession>
<dbReference type="Proteomes" id="UP000620124">
    <property type="component" value="Unassembled WGS sequence"/>
</dbReference>
<comment type="caution">
    <text evidence="1">The sequence shown here is derived from an EMBL/GenBank/DDBJ whole genome shotgun (WGS) entry which is preliminary data.</text>
</comment>
<proteinExistence type="predicted"/>
<evidence type="ECO:0000313" key="1">
    <source>
        <dbReference type="EMBL" id="KAF7335774.1"/>
    </source>
</evidence>
<dbReference type="OrthoDB" id="3045783at2759"/>
<dbReference type="AlphaFoldDB" id="A0A8H6X7R4"/>
<reference evidence="1" key="1">
    <citation type="submission" date="2020-05" db="EMBL/GenBank/DDBJ databases">
        <title>Mycena genomes resolve the evolution of fungal bioluminescence.</title>
        <authorList>
            <person name="Tsai I.J."/>
        </authorList>
    </citation>
    <scope>NUCLEOTIDE SEQUENCE</scope>
    <source>
        <strain evidence="1">CCC161011</strain>
    </source>
</reference>
<keyword evidence="2" id="KW-1185">Reference proteome</keyword>
<evidence type="ECO:0000313" key="2">
    <source>
        <dbReference type="Proteomes" id="UP000620124"/>
    </source>
</evidence>
<organism evidence="1 2">
    <name type="scientific">Mycena venus</name>
    <dbReference type="NCBI Taxonomy" id="2733690"/>
    <lineage>
        <taxon>Eukaryota</taxon>
        <taxon>Fungi</taxon>
        <taxon>Dikarya</taxon>
        <taxon>Basidiomycota</taxon>
        <taxon>Agaricomycotina</taxon>
        <taxon>Agaricomycetes</taxon>
        <taxon>Agaricomycetidae</taxon>
        <taxon>Agaricales</taxon>
        <taxon>Marasmiineae</taxon>
        <taxon>Mycenaceae</taxon>
        <taxon>Mycena</taxon>
    </lineage>
</organism>
<name>A0A8H6X7R4_9AGAR</name>
<protein>
    <submittedName>
        <fullName evidence="1">Uncharacterized protein</fullName>
    </submittedName>
</protein>
<sequence length="233" mass="25288">MLDTVPSGVQLTKVITPLPVKPVDLLFILDGDTLQFSGTVRFWNMTEDPDRIVRLLWDDHLGGTSNITLGAGFTVAEQQAQRYSFPALSLDAIAGITSLRFTVDGKLEDQGGLGFPVQDDVVMSASSCFNGFDTLNEGKLHIAVRTGVSPTRVYLETEERDTIDRPIVVEIDVMPPSQPPPANTSYSMWNLELSANQRFTSFTVGAEINGVKGTRSGPYARFNFAPCADAAGV</sequence>
<dbReference type="EMBL" id="JACAZI010000024">
    <property type="protein sequence ID" value="KAF7335774.1"/>
    <property type="molecule type" value="Genomic_DNA"/>
</dbReference>